<accession>A0A941HVV9</accession>
<protein>
    <submittedName>
        <fullName evidence="1">Uncharacterized protein</fullName>
    </submittedName>
</protein>
<proteinExistence type="predicted"/>
<keyword evidence="2" id="KW-1185">Reference proteome</keyword>
<dbReference type="Proteomes" id="UP000622580">
    <property type="component" value="Unassembled WGS sequence"/>
</dbReference>
<organism evidence="1 2">
    <name type="scientific">Phenylobacterium glaciei</name>
    <dbReference type="NCBI Taxonomy" id="2803784"/>
    <lineage>
        <taxon>Bacteria</taxon>
        <taxon>Pseudomonadati</taxon>
        <taxon>Pseudomonadota</taxon>
        <taxon>Alphaproteobacteria</taxon>
        <taxon>Caulobacterales</taxon>
        <taxon>Caulobacteraceae</taxon>
        <taxon>Phenylobacterium</taxon>
    </lineage>
</organism>
<dbReference type="EMBL" id="JAGSGD010000001">
    <property type="protein sequence ID" value="MBR7618602.1"/>
    <property type="molecule type" value="Genomic_DNA"/>
</dbReference>
<sequence>MLAALILAAAAAACSPPESKLAAQMRLTYEAFDGREAADGWRSLNGEGCTDAAVALLSRYGAANAGRLSGEQRRELAFHIGQTLAFAGRKAQAIPAFEQADAPEATAEWRAYVAATLAFLRADPVALKAARARYAAVAPGSMRLKMIDGFIACPQADYMTAAFCPAAPSS</sequence>
<evidence type="ECO:0000313" key="2">
    <source>
        <dbReference type="Proteomes" id="UP000622580"/>
    </source>
</evidence>
<name>A0A941HVV9_9CAUL</name>
<comment type="caution">
    <text evidence="1">The sequence shown here is derived from an EMBL/GenBank/DDBJ whole genome shotgun (WGS) entry which is preliminary data.</text>
</comment>
<gene>
    <name evidence="1" type="ORF">JKL49_04310</name>
</gene>
<reference evidence="1" key="1">
    <citation type="submission" date="2021-04" db="EMBL/GenBank/DDBJ databases">
        <title>Draft genome assembly of strain Phenylobacterium sp. 20VBR1 using MiniION and Illumina platforms.</title>
        <authorList>
            <person name="Thomas F.A."/>
            <person name="Krishnan K.P."/>
            <person name="Sinha R.K."/>
        </authorList>
    </citation>
    <scope>NUCLEOTIDE SEQUENCE</scope>
    <source>
        <strain evidence="1">20VBR1</strain>
    </source>
</reference>
<evidence type="ECO:0000313" key="1">
    <source>
        <dbReference type="EMBL" id="MBR7618602.1"/>
    </source>
</evidence>
<dbReference type="RefSeq" id="WP_215338477.1">
    <property type="nucleotide sequence ID" value="NZ_JAGSGD010000001.1"/>
</dbReference>
<dbReference type="AlphaFoldDB" id="A0A941HVV9"/>